<accession>A0ABS8XPP0</accession>
<proteinExistence type="predicted"/>
<dbReference type="EMBL" id="JAJTWU010000003">
    <property type="protein sequence ID" value="MCE4554719.1"/>
    <property type="molecule type" value="Genomic_DNA"/>
</dbReference>
<organism evidence="1 2">
    <name type="scientific">Pelomonas cellulosilytica</name>
    <dbReference type="NCBI Taxonomy" id="2906762"/>
    <lineage>
        <taxon>Bacteria</taxon>
        <taxon>Pseudomonadati</taxon>
        <taxon>Pseudomonadota</taxon>
        <taxon>Betaproteobacteria</taxon>
        <taxon>Burkholderiales</taxon>
        <taxon>Sphaerotilaceae</taxon>
        <taxon>Roseateles</taxon>
    </lineage>
</organism>
<protein>
    <submittedName>
        <fullName evidence="1">Uncharacterized protein</fullName>
    </submittedName>
</protein>
<sequence>MKQFTERVVNTGAGMVIGGPGGKARAKNFLTLFRNPAMQIKPPSAIQNTAAAAPPPRPGAAASGNFAQLLKTAQAETPAAPAAAGTSAKA</sequence>
<name>A0ABS8XPP0_9BURK</name>
<keyword evidence="2" id="KW-1185">Reference proteome</keyword>
<comment type="caution">
    <text evidence="1">The sequence shown here is derived from an EMBL/GenBank/DDBJ whole genome shotgun (WGS) entry which is preliminary data.</text>
</comment>
<evidence type="ECO:0000313" key="2">
    <source>
        <dbReference type="Proteomes" id="UP001200741"/>
    </source>
</evidence>
<dbReference type="Proteomes" id="UP001200741">
    <property type="component" value="Unassembled WGS sequence"/>
</dbReference>
<reference evidence="1 2" key="1">
    <citation type="submission" date="2021-12" db="EMBL/GenBank/DDBJ databases">
        <title>Genome seq of P8.</title>
        <authorList>
            <person name="Seo T."/>
        </authorList>
    </citation>
    <scope>NUCLEOTIDE SEQUENCE [LARGE SCALE GENOMIC DNA]</scope>
    <source>
        <strain evidence="1 2">P8</strain>
    </source>
</reference>
<dbReference type="RefSeq" id="WP_233371729.1">
    <property type="nucleotide sequence ID" value="NZ_JAJTWU010000003.1"/>
</dbReference>
<evidence type="ECO:0000313" key="1">
    <source>
        <dbReference type="EMBL" id="MCE4554719.1"/>
    </source>
</evidence>
<gene>
    <name evidence="1" type="ORF">LXT13_09740</name>
</gene>